<feature type="domain" description="MAM" evidence="9">
    <location>
        <begin position="1736"/>
        <end position="1933"/>
    </location>
</feature>
<feature type="domain" description="Pentraxin (PTX)" evidence="11">
    <location>
        <begin position="2775"/>
        <end position="2973"/>
    </location>
</feature>
<evidence type="ECO:0000256" key="4">
    <source>
        <dbReference type="PROSITE-ProRule" id="PRU00124"/>
    </source>
</evidence>
<dbReference type="Pfam" id="PF00059">
    <property type="entry name" value="Lectin_C"/>
    <property type="match status" value="1"/>
</dbReference>
<dbReference type="Pfam" id="PF00629">
    <property type="entry name" value="MAM"/>
    <property type="match status" value="5"/>
</dbReference>
<dbReference type="Pfam" id="PF00057">
    <property type="entry name" value="Ldl_recept_a"/>
    <property type="match status" value="2"/>
</dbReference>
<name>A0A2B4R9Q2_STYPI</name>
<keyword evidence="3 4" id="KW-1015">Disulfide bond</keyword>
<dbReference type="Pfam" id="PF00754">
    <property type="entry name" value="F5_F8_type_C"/>
    <property type="match status" value="5"/>
</dbReference>
<dbReference type="GO" id="GO:0046872">
    <property type="term" value="F:metal ion binding"/>
    <property type="evidence" value="ECO:0007669"/>
    <property type="project" value="UniProtKB-KW"/>
</dbReference>
<dbReference type="SUPFAM" id="SSF56436">
    <property type="entry name" value="C-type lectin-like"/>
    <property type="match status" value="1"/>
</dbReference>
<protein>
    <submittedName>
        <fullName evidence="12">EGF-like repeat and discoidin I-like domain-containing protein 3</fullName>
    </submittedName>
</protein>
<dbReference type="PROSITE" id="PS01209">
    <property type="entry name" value="LDLRA_1"/>
    <property type="match status" value="1"/>
</dbReference>
<evidence type="ECO:0000259" key="11">
    <source>
        <dbReference type="PROSITE" id="PS51828"/>
    </source>
</evidence>
<feature type="domain" description="F5/8 type C" evidence="7">
    <location>
        <begin position="1939"/>
        <end position="2090"/>
    </location>
</feature>
<evidence type="ECO:0000256" key="5">
    <source>
        <dbReference type="PROSITE-ProRule" id="PRU01172"/>
    </source>
</evidence>
<dbReference type="PROSITE" id="PS51828">
    <property type="entry name" value="PTX_2"/>
    <property type="match status" value="1"/>
</dbReference>
<dbReference type="InterPro" id="IPR000998">
    <property type="entry name" value="MAM_dom"/>
</dbReference>
<dbReference type="STRING" id="50429.A0A2B4R9Q2"/>
<dbReference type="PRINTS" id="PR00261">
    <property type="entry name" value="LDLRECEPTOR"/>
</dbReference>
<feature type="domain" description="MAM" evidence="9">
    <location>
        <begin position="1482"/>
        <end position="1589"/>
    </location>
</feature>
<evidence type="ECO:0000256" key="6">
    <source>
        <dbReference type="SAM" id="Coils"/>
    </source>
</evidence>
<proteinExistence type="predicted"/>
<dbReference type="FunFam" id="2.60.120.260:FF:000016">
    <property type="entry name" value="Contactin-associated protein-like 4 isoform 1"/>
    <property type="match status" value="5"/>
</dbReference>
<feature type="domain" description="MAM" evidence="9">
    <location>
        <begin position="303"/>
        <end position="460"/>
    </location>
</feature>
<dbReference type="InterPro" id="IPR002172">
    <property type="entry name" value="LDrepeatLR_classA_rpt"/>
</dbReference>
<feature type="disulfide bond" evidence="4">
    <location>
        <begin position="1619"/>
        <end position="1634"/>
    </location>
</feature>
<dbReference type="PANTHER" id="PTHR24543">
    <property type="entry name" value="MULTICOPPER OXIDASE-RELATED"/>
    <property type="match status" value="1"/>
</dbReference>
<feature type="disulfide bond" evidence="4">
    <location>
        <begin position="1607"/>
        <end position="1625"/>
    </location>
</feature>
<dbReference type="SMART" id="SM00159">
    <property type="entry name" value="PTX"/>
    <property type="match status" value="1"/>
</dbReference>
<dbReference type="OrthoDB" id="5979835at2759"/>
<dbReference type="InterPro" id="IPR000421">
    <property type="entry name" value="FA58C"/>
</dbReference>
<evidence type="ECO:0000313" key="12">
    <source>
        <dbReference type="EMBL" id="PFX12962.1"/>
    </source>
</evidence>
<feature type="domain" description="MAM" evidence="9">
    <location>
        <begin position="136"/>
        <end position="293"/>
    </location>
</feature>
<feature type="disulfide bond" evidence="4">
    <location>
        <begin position="1600"/>
        <end position="1612"/>
    </location>
</feature>
<keyword evidence="6" id="KW-0175">Coiled coil</keyword>
<dbReference type="EMBL" id="LSMT01001114">
    <property type="protein sequence ID" value="PFX12962.1"/>
    <property type="molecule type" value="Genomic_DNA"/>
</dbReference>
<feature type="domain" description="MAM" evidence="9">
    <location>
        <begin position="1"/>
        <end position="124"/>
    </location>
</feature>
<dbReference type="Gene3D" id="2.60.120.200">
    <property type="match status" value="8"/>
</dbReference>
<dbReference type="InterPro" id="IPR013320">
    <property type="entry name" value="ConA-like_dom_sf"/>
</dbReference>
<dbReference type="SMART" id="SM00231">
    <property type="entry name" value="FA58C"/>
    <property type="match status" value="5"/>
</dbReference>
<keyword evidence="1" id="KW-0479">Metal-binding</keyword>
<dbReference type="SUPFAM" id="SSF57424">
    <property type="entry name" value="LDL receptor-like module"/>
    <property type="match status" value="2"/>
</dbReference>
<keyword evidence="13" id="KW-1185">Reference proteome</keyword>
<dbReference type="Gene3D" id="3.10.100.10">
    <property type="entry name" value="Mannose-Binding Protein A, subunit A"/>
    <property type="match status" value="1"/>
</dbReference>
<feature type="domain" description="C-type lectin" evidence="8">
    <location>
        <begin position="606"/>
        <end position="731"/>
    </location>
</feature>
<dbReference type="Pfam" id="PF13385">
    <property type="entry name" value="Laminin_G_3"/>
    <property type="match status" value="2"/>
</dbReference>
<feature type="disulfide bond" evidence="4">
    <location>
        <begin position="1655"/>
        <end position="1670"/>
    </location>
</feature>
<dbReference type="PROSITE" id="PS50060">
    <property type="entry name" value="MAM_2"/>
    <property type="match status" value="5"/>
</dbReference>
<dbReference type="PROSITE" id="PS50068">
    <property type="entry name" value="LDLRA_2"/>
    <property type="match status" value="2"/>
</dbReference>
<dbReference type="PANTHER" id="PTHR24543:SF325">
    <property type="entry name" value="F5_8 TYPE C DOMAIN-CONTAINING PROTEIN"/>
    <property type="match status" value="1"/>
</dbReference>
<evidence type="ECO:0000256" key="2">
    <source>
        <dbReference type="ARBA" id="ARBA00022837"/>
    </source>
</evidence>
<dbReference type="PROSITE" id="PS50022">
    <property type="entry name" value="FA58C_3"/>
    <property type="match status" value="5"/>
</dbReference>
<evidence type="ECO:0000256" key="1">
    <source>
        <dbReference type="ARBA" id="ARBA00022723"/>
    </source>
</evidence>
<dbReference type="InterPro" id="IPR008979">
    <property type="entry name" value="Galactose-bd-like_sf"/>
</dbReference>
<dbReference type="Gene3D" id="2.60.120.260">
    <property type="entry name" value="Galactose-binding domain-like"/>
    <property type="match status" value="6"/>
</dbReference>
<comment type="caution">
    <text evidence="5">Lacks conserved residue(s) required for the propagation of feature annotation.</text>
</comment>
<dbReference type="PROSITE" id="PS50041">
    <property type="entry name" value="C_TYPE_LECTIN_2"/>
    <property type="match status" value="1"/>
</dbReference>
<feature type="domain" description="F5/8 type C" evidence="7">
    <location>
        <begin position="2415"/>
        <end position="2567"/>
    </location>
</feature>
<dbReference type="PROSITE" id="PS01286">
    <property type="entry name" value="FA58C_2"/>
    <property type="match status" value="4"/>
</dbReference>
<dbReference type="SMART" id="SM00137">
    <property type="entry name" value="MAM"/>
    <property type="match status" value="3"/>
</dbReference>
<feature type="domain" description="F5/8 type C" evidence="7">
    <location>
        <begin position="2249"/>
        <end position="2401"/>
    </location>
</feature>
<dbReference type="InterPro" id="IPR016187">
    <property type="entry name" value="CTDL_fold"/>
</dbReference>
<dbReference type="CDD" id="cd06263">
    <property type="entry name" value="MAM"/>
    <property type="match status" value="3"/>
</dbReference>
<dbReference type="InterPro" id="IPR001759">
    <property type="entry name" value="PTX_dom"/>
</dbReference>
<dbReference type="CDD" id="cd00037">
    <property type="entry name" value="CLECT"/>
    <property type="match status" value="1"/>
</dbReference>
<evidence type="ECO:0000313" key="13">
    <source>
        <dbReference type="Proteomes" id="UP000225706"/>
    </source>
</evidence>
<feature type="domain" description="PA14" evidence="10">
    <location>
        <begin position="1187"/>
        <end position="1358"/>
    </location>
</feature>
<gene>
    <name evidence="12" type="primary">Edil3</name>
    <name evidence="12" type="ORF">AWC38_SpisGene23000</name>
</gene>
<feature type="disulfide bond" evidence="4">
    <location>
        <begin position="1636"/>
        <end position="1648"/>
    </location>
</feature>
<dbReference type="SMART" id="SM00192">
    <property type="entry name" value="LDLa"/>
    <property type="match status" value="2"/>
</dbReference>
<dbReference type="InterPro" id="IPR016186">
    <property type="entry name" value="C-type_lectin-like/link_sf"/>
</dbReference>
<feature type="disulfide bond" evidence="4">
    <location>
        <begin position="1643"/>
        <end position="1661"/>
    </location>
</feature>
<dbReference type="InterPro" id="IPR023415">
    <property type="entry name" value="LDLR_class-A_CS"/>
</dbReference>
<dbReference type="GO" id="GO:0016020">
    <property type="term" value="C:membrane"/>
    <property type="evidence" value="ECO:0007669"/>
    <property type="project" value="InterPro"/>
</dbReference>
<evidence type="ECO:0000259" key="9">
    <source>
        <dbReference type="PROSITE" id="PS50060"/>
    </source>
</evidence>
<dbReference type="Gene3D" id="4.10.400.10">
    <property type="entry name" value="Low-density Lipoprotein Receptor"/>
    <property type="match status" value="2"/>
</dbReference>
<evidence type="ECO:0000256" key="3">
    <source>
        <dbReference type="ARBA" id="ARBA00023157"/>
    </source>
</evidence>
<organism evidence="12 13">
    <name type="scientific">Stylophora pistillata</name>
    <name type="common">Smooth cauliflower coral</name>
    <dbReference type="NCBI Taxonomy" id="50429"/>
    <lineage>
        <taxon>Eukaryota</taxon>
        <taxon>Metazoa</taxon>
        <taxon>Cnidaria</taxon>
        <taxon>Anthozoa</taxon>
        <taxon>Hexacorallia</taxon>
        <taxon>Scleractinia</taxon>
        <taxon>Astrocoeniina</taxon>
        <taxon>Pocilloporidae</taxon>
        <taxon>Stylophora</taxon>
    </lineage>
</organism>
<dbReference type="Proteomes" id="UP000225706">
    <property type="component" value="Unassembled WGS sequence"/>
</dbReference>
<feature type="domain" description="F5/8 type C" evidence="7">
    <location>
        <begin position="2094"/>
        <end position="2245"/>
    </location>
</feature>
<feature type="domain" description="F5/8 type C" evidence="7">
    <location>
        <begin position="2570"/>
        <end position="2723"/>
    </location>
</feature>
<accession>A0A2B4R9Q2</accession>
<evidence type="ECO:0000259" key="8">
    <source>
        <dbReference type="PROSITE" id="PS50041"/>
    </source>
</evidence>
<dbReference type="InterPro" id="IPR001304">
    <property type="entry name" value="C-type_lectin-like"/>
</dbReference>
<comment type="caution">
    <text evidence="12">The sequence shown here is derived from an EMBL/GenBank/DDBJ whole genome shotgun (WGS) entry which is preliminary data.</text>
</comment>
<keyword evidence="2" id="KW-0106">Calcium</keyword>
<dbReference type="SUPFAM" id="SSF49899">
    <property type="entry name" value="Concanavalin A-like lectins/glucanases"/>
    <property type="match status" value="7"/>
</dbReference>
<dbReference type="SMART" id="SM00034">
    <property type="entry name" value="CLECT"/>
    <property type="match status" value="1"/>
</dbReference>
<dbReference type="CDD" id="cd00112">
    <property type="entry name" value="LDLa"/>
    <property type="match status" value="2"/>
</dbReference>
<evidence type="ECO:0000259" key="7">
    <source>
        <dbReference type="PROSITE" id="PS50022"/>
    </source>
</evidence>
<reference evidence="13" key="1">
    <citation type="journal article" date="2017" name="bioRxiv">
        <title>Comparative analysis of the genomes of Stylophora pistillata and Acropora digitifera provides evidence for extensive differences between species of corals.</title>
        <authorList>
            <person name="Voolstra C.R."/>
            <person name="Li Y."/>
            <person name="Liew Y.J."/>
            <person name="Baumgarten S."/>
            <person name="Zoccola D."/>
            <person name="Flot J.-F."/>
            <person name="Tambutte S."/>
            <person name="Allemand D."/>
            <person name="Aranda M."/>
        </authorList>
    </citation>
    <scope>NUCLEOTIDE SEQUENCE [LARGE SCALE GENOMIC DNA]</scope>
</reference>
<dbReference type="SUPFAM" id="SSF49785">
    <property type="entry name" value="Galactose-binding domain-like"/>
    <property type="match status" value="6"/>
</dbReference>
<dbReference type="InterPro" id="IPR036055">
    <property type="entry name" value="LDL_receptor-like_sf"/>
</dbReference>
<feature type="coiled-coil region" evidence="6">
    <location>
        <begin position="637"/>
        <end position="664"/>
    </location>
</feature>
<dbReference type="InterPro" id="IPR037524">
    <property type="entry name" value="PA14/GLEYA"/>
</dbReference>
<evidence type="ECO:0000259" key="10">
    <source>
        <dbReference type="PROSITE" id="PS51820"/>
    </source>
</evidence>
<dbReference type="InterPro" id="IPR006585">
    <property type="entry name" value="FTP1"/>
</dbReference>
<sequence>MDVLHTSSENGSYIYIQTSSPRKYNEKARFNSPWLNGPLRLTFFYSMYGSTIETLSVYLRVNGSESRIWSRHGNRSSRDWIKGCVAITYDGTYQVVIEGVAGVTSTSSIAVDELHFSENLTCVSDGNTTPYELFKVNCTFNESFCGWRNLFAPLDQIDWRRGSKSSSEQIEASVDHTGGGNYIYIEELQPEKVNQAAQLSSPFIRGPKCFRFSYRLSGRDVGRLDILLQVRGQQGYYSMWQRSGDQGSQWIKASVDIGYSDECQIVLQATVGKNYTSRIAVCYVNLVDGLCHDERDFNTSGQGNCNFERNFCFWRSDLNFIFTWRRRKDRTPSYRTGPTRDHTSGSGYYIYIETSRPRKMGDTARLTSPWLRGLHCMMFYYYMYGSSMGCVVMYIRRQAADRLQPLWFKSKNQGKGWKQGQVSINDTSSYQIIIDGITGTSYRGDAALDDFTFQQGPCGQSSKATFYVSSLKGNDFRISTRPSEDYLYSDEFRFTNAHPQGNPTEKPYFVYPKALKGKSFVNTKLDISNYNNYPLDVAVLSHKEFSQNCSKIIFRSRDRFGPTITLEDHRFMDCCKSNTGFSFYASNVSEIGSHSISGCLPGWYKLGKSCFMFYFQSSKQWQCARNLCHKQTSEIAIVNSAEQLKALADQRKQLKQEYRGLTLGIDSKLRWVWIDGDNATSNINLWGPTEPSGDGMCGAFLNAIGWSSNWAGYGWRWNNLPCTSRTGFICEEPLDVPLPVALFSTRRSDRVADHSPNGATEAVSNNIMLATGPFGDPVGSFLINGFNNSYVEVENGGELDTRFSVSVFAWVRPDASGTRAGLIYDYGCSMGYFPSTFGLEIRYMVRDRSKTHILGIEGVIKVNAWNFVGTTYDIHAGVASVWVNESMIMNKSIGTNVELATQGNLTIGASNKHEMQFYGKVSCLQFYDQALSVDQIMKIKTRCNQSISPATSPDHARVGCYRDKNNHAIPTLEGADPLLVGAYLNRENAIEKCALAAHKRGFRMFAVQNGGWCAASVSAEKTFNKYGQSTYCRSDGEGGPWSNDVYIIKEESLSNRSLIGSSSIFQPFEPILAIDRSYSTCFRSLKESNPWWQAALDKPLYVVSVSITDKTDCCPRDYGIISIGVSSSKTGLSPTCYKSMAYDGTTQEFIFHCSPPALGNQVKITLTGDNVTLVLCHIVVETIESTREVHGVLREGWYNKHQYDSKKATSMREHPLIEGAPESRIILRDFNAPINLAENYVQRLTSYLQVPLSGNYTFYVASHDMCELWKHDVTEKGIERVGKESGKSVTAQPIIYLKRWTSYLQWDKYPEQTSQPIVLDKCRFHRMVIFGREKGGNDHISVGMRKPNGEYERPITGERLFWTKPGTRNLEMTLKNHETSISAFVGSHLLVTEFNVEGRPALFKYTDDSTIIVPFWGNGQCRTDLVDQFLCWSSRNRLTCNPTKYKEIIFRKKGLNQDIAPVRDLPQCAELSILDGFVYINGSYKAQLQSPLLPWKPFHEVVGLCLRFTFLMPVKSKSTLKVLLREPSKKEPMLAWQLSGYHGTEWSAAEVSWPGATAVQIIFEGEGFLHDPVNASIKNVILTTEKCGALPYFAKPGFSCGNKQFQCKNGECVKKNLRCDGDFACTDNSDEDDCECPSNKFACLDGKCLPASAVCNDINDCSNGDDENNCRNKCPFKHHCVDGSCISWSKTCLREPFCKDGTNTPSVCGSGECHLNDLACSSNNPKRPTRCESFRSFCNFESDLCQLNPDVNTTFEWTMASGETPTEKTGPSYDHSTFSKDVSPDCSFREDTCEWETRGGWTLSKHAPNLDLQNYGPGVSYIFLRAEASDMYHTLLSPTISTDEWKCLRLWYFIGVTNWYKTSLQVVLQSLTTNLSTVLFFVDEVASAINYTQIPLPSNYSKAKLEFLGIYEEFGGQLLAIEQVSFSKEPCDPISWRQSDINEPLGMENGEILGSQISSSSPIDEDYTTSLGRLHLNAVVWSADTKDSSQWLQLDLRNKNIRVTGVATQGRNGRYPHWVTKYRLQYSNDGLKFQFYKDPGHTKVKVFAGNMDQDTVVHHELKLPIRARYIRFQPVAWIGQRSMRVELYGHQKECQKALGMENKIISDGQIRASSSWNGYSVASRGRLSIKASGSMRGSWTASKNDRNQWLQIDLGDNNTKVTGVATQGGQDTDQWVTSYKLQYGNDGVNFQYYKRQGEDKEFPGNNDRDTIVFHGLNPPINARYVRFRPESWQNHISMRVELYGCLDECQEALGMKNGAIPDRQISASSRWDVHHDAWQGRLDYKRQWKAGSWSSRFNDRNQWLQIDLFTPYMKVTRIATQGRNKHDQWVTRYTLWYSNDGKIFQPHKEAGEPKEKLFNGNRDQDTIVYNEINPPVKARYIRIRPQAWFGHVSMRTELYGCLEDVSGVSINISDCRQALGMENGAISDAQIIASSIWDDNHAASQARLNFKGGSKVGSWSAKTNDVQQWLQVDLGSQYAKVTRVGTQGRDDASQWVTKFKLQYGNHEARLQFYRGRGTNIDKEFDGNSDRSTIVFHELNLPIKARFFRFRPQAWFNHVSMRIELYGCKECLEPLGIEHGAITDGQLSSSSQLDNAHAAMQGRLKYNATGGSRGSWSAGNNNSSQWLQIDLLDQNNNVTRVATQGRPDTSQWVTKYKLQYSEDGETFHFYRGEGDTAEKVFDGNKDRNSVVYNELNPPITARFIRFQPVSWYSHISMRVELYGCRDDRPCDAAIDSCGWNIARGWKRMKYADLDNIYLGTDVNIGSDADEEGIIGDGNYEIHFTDSSRGYVSFSDIVPAKGGFTICFWLQTENAGFFVEYRTAASADQNETLTLGLYCGNNTFDILFGNQRSQYLMDVTDNMWHHVCVLLDTKIGLVTVLKDGHRSFKERREKAPNFELWTEGTMKIGFRETKKSDLAVLGKLNGFNIWSSPVLMEEILRMSYGCGTETGNSKSWETVRNGITGEVELKDSRTCKDRKGK</sequence>
<dbReference type="SMART" id="SM00607">
    <property type="entry name" value="FTP"/>
    <property type="match status" value="1"/>
</dbReference>
<dbReference type="CDD" id="cd00057">
    <property type="entry name" value="FA58C"/>
    <property type="match status" value="5"/>
</dbReference>
<dbReference type="PROSITE" id="PS51820">
    <property type="entry name" value="PA14"/>
    <property type="match status" value="1"/>
</dbReference>